<accession>A0ABZ3EKI1</accession>
<proteinExistence type="predicted"/>
<sequence>MKIAFQDKPSAIPKRILRHFHFYVTLLPVFAIKTVDKIHNTFVMRIFGAKILTMARLSIA</sequence>
<reference evidence="1 2" key="1">
    <citation type="submission" date="2022-03" db="EMBL/GenBank/DDBJ databases">
        <title>Sea Food Isolates.</title>
        <authorList>
            <person name="Li C."/>
        </authorList>
    </citation>
    <scope>NUCLEOTIDE SEQUENCE [LARGE SCALE GENOMIC DNA]</scope>
    <source>
        <strain evidence="1 2">19MO01SH08</strain>
    </source>
</reference>
<name>A0ABZ3EKI1_9GAMM</name>
<organism evidence="1 2">
    <name type="scientific">Proteus faecis</name>
    <dbReference type="NCBI Taxonomy" id="2050967"/>
    <lineage>
        <taxon>Bacteria</taxon>
        <taxon>Pseudomonadati</taxon>
        <taxon>Pseudomonadota</taxon>
        <taxon>Gammaproteobacteria</taxon>
        <taxon>Enterobacterales</taxon>
        <taxon>Morganellaceae</taxon>
        <taxon>Proteus</taxon>
    </lineage>
</organism>
<dbReference type="Proteomes" id="UP001438077">
    <property type="component" value="Chromosome"/>
</dbReference>
<evidence type="ECO:0000313" key="2">
    <source>
        <dbReference type="Proteomes" id="UP001438077"/>
    </source>
</evidence>
<gene>
    <name evidence="1" type="ORF">MYW70_15875</name>
</gene>
<protein>
    <submittedName>
        <fullName evidence="1">Uncharacterized protein</fullName>
    </submittedName>
</protein>
<dbReference type="RefSeq" id="WP_109406882.1">
    <property type="nucleotide sequence ID" value="NZ_CP095785.1"/>
</dbReference>
<dbReference type="EMBL" id="CP095785">
    <property type="protein sequence ID" value="XAG31380.1"/>
    <property type="molecule type" value="Genomic_DNA"/>
</dbReference>
<keyword evidence="2" id="KW-1185">Reference proteome</keyword>
<evidence type="ECO:0000313" key="1">
    <source>
        <dbReference type="EMBL" id="XAG31380.1"/>
    </source>
</evidence>